<dbReference type="EMBL" id="LFVZ01000007">
    <property type="protein sequence ID" value="KTW28439.1"/>
    <property type="molecule type" value="Genomic_DNA"/>
</dbReference>
<evidence type="ECO:0000313" key="2">
    <source>
        <dbReference type="Proteomes" id="UP000054454"/>
    </source>
</evidence>
<dbReference type="Proteomes" id="UP000054454">
    <property type="component" value="Unassembled WGS sequence"/>
</dbReference>
<evidence type="ECO:0000313" key="1">
    <source>
        <dbReference type="EMBL" id="KTW28439.1"/>
    </source>
</evidence>
<reference evidence="2" key="1">
    <citation type="journal article" date="2016" name="Nat. Commun.">
        <title>Genome analysis of three Pneumocystis species reveals adaptation mechanisms to life exclusively in mammalian hosts.</title>
        <authorList>
            <person name="Ma L."/>
            <person name="Chen Z."/>
            <person name="Huang D.W."/>
            <person name="Kutty G."/>
            <person name="Ishihara M."/>
            <person name="Wang H."/>
            <person name="Abouelleil A."/>
            <person name="Bishop L."/>
            <person name="Davey E."/>
            <person name="Deng R."/>
            <person name="Deng X."/>
            <person name="Fan L."/>
            <person name="Fantoni G."/>
            <person name="Fitzgerald M."/>
            <person name="Gogineni E."/>
            <person name="Goldberg J.M."/>
            <person name="Handley G."/>
            <person name="Hu X."/>
            <person name="Huber C."/>
            <person name="Jiao X."/>
            <person name="Jones K."/>
            <person name="Levin J.Z."/>
            <person name="Liu Y."/>
            <person name="Macdonald P."/>
            <person name="Melnikov A."/>
            <person name="Raley C."/>
            <person name="Sassi M."/>
            <person name="Sherman B.T."/>
            <person name="Song X."/>
            <person name="Sykes S."/>
            <person name="Tran B."/>
            <person name="Walsh L."/>
            <person name="Xia Y."/>
            <person name="Yang J."/>
            <person name="Young S."/>
            <person name="Zeng Q."/>
            <person name="Zheng X."/>
            <person name="Stephens R."/>
            <person name="Nusbaum C."/>
            <person name="Birren B.W."/>
            <person name="Azadi P."/>
            <person name="Lempicki R.A."/>
            <person name="Cuomo C.A."/>
            <person name="Kovacs J.A."/>
        </authorList>
    </citation>
    <scope>NUCLEOTIDE SEQUENCE [LARGE SCALE GENOMIC DNA]</scope>
    <source>
        <strain evidence="2">B80</strain>
    </source>
</reference>
<organism evidence="1 2">
    <name type="scientific">Pneumocystis carinii (strain B80)</name>
    <name type="common">Rat pneumocystis pneumonia agent</name>
    <name type="synonym">Pneumocystis carinii f. sp. carinii</name>
    <dbReference type="NCBI Taxonomy" id="1408658"/>
    <lineage>
        <taxon>Eukaryota</taxon>
        <taxon>Fungi</taxon>
        <taxon>Dikarya</taxon>
        <taxon>Ascomycota</taxon>
        <taxon>Taphrinomycotina</taxon>
        <taxon>Pneumocystomycetes</taxon>
        <taxon>Pneumocystaceae</taxon>
        <taxon>Pneumocystis</taxon>
    </lineage>
</organism>
<sequence length="466" mass="54105">MFLLRKGINLYFLKIYYFLLYYIRSFGNVEMSNSIKDYKSFYASDIMISGPYSTVSFNPDFASNVINVDNNDDNIPKTFTKYDIANVFNKDGMFFFGFMDSLKFRVNDNREVSSTRIVHEKSIAIENASLKTSQEFAKEKYYKPKIHMGLREKKRELAFKNCNDTLLESSLDKIKSLNLESPDLIKNAEKNTINEFKAWKMDMKYNNIHNINDDNKNVESFRDLENTIIPGDPRDRIKTILELEVSRKNVPVEYKKEYISEYDNNYNRDSFSYSQLKNVDAGFDSMCFLSNSRKVSSSHHHNLNSNKTSRFSTFFASDSINLMNDVEKNNLNLLSNNEALSTEYFDTGLIHKSDYNDEFSEISIATSKTSDEVGFQRIMDMLRKSNQSISTNRLVSHNSEIISNKVDCNMSNEYSMQNSDDLLKYQSIMHKNISDSNFFLSLLNQSSRLSLHVDSLNNDNINVSRD</sequence>
<name>A0A0W4ZJ98_PNEC8</name>
<dbReference type="VEuPathDB" id="FungiDB:T552_04125"/>
<protein>
    <submittedName>
        <fullName evidence="1">Uncharacterized protein</fullName>
    </submittedName>
</protein>
<proteinExistence type="predicted"/>
<dbReference type="GeneID" id="28938379"/>
<dbReference type="OrthoDB" id="5423432at2759"/>
<accession>A0A0W4ZJ98</accession>
<gene>
    <name evidence="1" type="ORF">T552_04125</name>
</gene>
<keyword evidence="2" id="KW-1185">Reference proteome</keyword>
<dbReference type="AlphaFoldDB" id="A0A0W4ZJ98"/>
<comment type="caution">
    <text evidence="1">The sequence shown here is derived from an EMBL/GenBank/DDBJ whole genome shotgun (WGS) entry which is preliminary data.</text>
</comment>
<dbReference type="RefSeq" id="XP_018225982.1">
    <property type="nucleotide sequence ID" value="XM_018372176.1"/>
</dbReference>